<keyword evidence="3" id="KW-1185">Reference proteome</keyword>
<reference evidence="3" key="1">
    <citation type="journal article" date="2019" name="Int. J. Syst. Evol. Microbiol.">
        <title>The Global Catalogue of Microorganisms (GCM) 10K type strain sequencing project: providing services to taxonomists for standard genome sequencing and annotation.</title>
        <authorList>
            <consortium name="The Broad Institute Genomics Platform"/>
            <consortium name="The Broad Institute Genome Sequencing Center for Infectious Disease"/>
            <person name="Wu L."/>
            <person name="Ma J."/>
        </authorList>
    </citation>
    <scope>NUCLEOTIDE SEQUENCE [LARGE SCALE GENOMIC DNA]</scope>
    <source>
        <strain evidence="3">CGMCC 1.10106</strain>
    </source>
</reference>
<comment type="caution">
    <text evidence="2">The sequence shown here is derived from an EMBL/GenBank/DDBJ whole genome shotgun (WGS) entry which is preliminary data.</text>
</comment>
<organism evidence="2 3">
    <name type="scientific">Sphingomonas psychrolutea</name>
    <dbReference type="NCBI Taxonomy" id="1259676"/>
    <lineage>
        <taxon>Bacteria</taxon>
        <taxon>Pseudomonadati</taxon>
        <taxon>Pseudomonadota</taxon>
        <taxon>Alphaproteobacteria</taxon>
        <taxon>Sphingomonadales</taxon>
        <taxon>Sphingomonadaceae</taxon>
        <taxon>Sphingomonas</taxon>
    </lineage>
</organism>
<dbReference type="Gene3D" id="1.20.1050.10">
    <property type="match status" value="1"/>
</dbReference>
<dbReference type="PROSITE" id="PS50404">
    <property type="entry name" value="GST_NTER"/>
    <property type="match status" value="1"/>
</dbReference>
<feature type="domain" description="GST N-terminal" evidence="1">
    <location>
        <begin position="6"/>
        <end position="85"/>
    </location>
</feature>
<dbReference type="RefSeq" id="WP_188449789.1">
    <property type="nucleotide sequence ID" value="NZ_BMDW01000033.1"/>
</dbReference>
<dbReference type="EMBL" id="BMDW01000033">
    <property type="protein sequence ID" value="GGA61547.1"/>
    <property type="molecule type" value="Genomic_DNA"/>
</dbReference>
<dbReference type="PANTHER" id="PTHR42673">
    <property type="entry name" value="MALEYLACETOACETATE ISOMERASE"/>
    <property type="match status" value="1"/>
</dbReference>
<name>A0ABQ1H899_9SPHN</name>
<proteinExistence type="predicted"/>
<evidence type="ECO:0000313" key="3">
    <source>
        <dbReference type="Proteomes" id="UP000618591"/>
    </source>
</evidence>
<dbReference type="InterPro" id="IPR004045">
    <property type="entry name" value="Glutathione_S-Trfase_N"/>
</dbReference>
<dbReference type="CDD" id="cd00570">
    <property type="entry name" value="GST_N_family"/>
    <property type="match status" value="1"/>
</dbReference>
<sequence>MRPDSQPYRLVNARPSPYGRKIAIALIEKGMAFEVIYDEPWSDHSKTGDFSPLRQLPILITPNDVSICDSSHILDWLEISFPSPALLPDARAEKIAALNMKALGERLMEIAQSLIFEMHRNQPSPHYIARQTQKIRGGLIELERLSAMPLAYETIAIHQGHIAVATSLLAWEFVVLDGMCAPIDVLIWRARYPCLTTMVEQLAQRPSFMKTEPKSMPINLNALTT</sequence>
<dbReference type="InterPro" id="IPR036249">
    <property type="entry name" value="Thioredoxin-like_sf"/>
</dbReference>
<gene>
    <name evidence="2" type="ORF">GCM10011395_34870</name>
</gene>
<evidence type="ECO:0000313" key="2">
    <source>
        <dbReference type="EMBL" id="GGA61547.1"/>
    </source>
</evidence>
<evidence type="ECO:0000259" key="1">
    <source>
        <dbReference type="PROSITE" id="PS50404"/>
    </source>
</evidence>
<protein>
    <recommendedName>
        <fullName evidence="1">GST N-terminal domain-containing protein</fullName>
    </recommendedName>
</protein>
<dbReference type="Pfam" id="PF13409">
    <property type="entry name" value="GST_N_2"/>
    <property type="match status" value="1"/>
</dbReference>
<accession>A0ABQ1H899</accession>
<dbReference type="Proteomes" id="UP000618591">
    <property type="component" value="Unassembled WGS sequence"/>
</dbReference>
<dbReference type="SUPFAM" id="SSF52833">
    <property type="entry name" value="Thioredoxin-like"/>
    <property type="match status" value="1"/>
</dbReference>
<dbReference type="Gene3D" id="3.40.30.10">
    <property type="entry name" value="Glutaredoxin"/>
    <property type="match status" value="1"/>
</dbReference>
<dbReference type="PANTHER" id="PTHR42673:SF4">
    <property type="entry name" value="MALEYLACETOACETATE ISOMERASE"/>
    <property type="match status" value="1"/>
</dbReference>